<organism evidence="1 2">
    <name type="scientific">Candidatus Scatosoma pullistercoris</name>
    <dbReference type="NCBI Taxonomy" id="2840934"/>
    <lineage>
        <taxon>Bacteria</taxon>
        <taxon>Bacillati</taxon>
        <taxon>Bacillota</taxon>
        <taxon>Clostridia</taxon>
        <taxon>Candidatus Scatosoma</taxon>
    </lineage>
</organism>
<dbReference type="PANTHER" id="PTHR34387">
    <property type="entry name" value="SLR1258 PROTEIN"/>
    <property type="match status" value="1"/>
</dbReference>
<dbReference type="InterPro" id="IPR007497">
    <property type="entry name" value="SIMPL/DUF541"/>
</dbReference>
<dbReference type="Proteomes" id="UP000824081">
    <property type="component" value="Unassembled WGS sequence"/>
</dbReference>
<name>A0A9D1SGF6_9FIRM</name>
<evidence type="ECO:0000313" key="2">
    <source>
        <dbReference type="Proteomes" id="UP000824081"/>
    </source>
</evidence>
<dbReference type="AlphaFoldDB" id="A0A9D1SGF6"/>
<proteinExistence type="predicted"/>
<reference evidence="1" key="1">
    <citation type="submission" date="2020-10" db="EMBL/GenBank/DDBJ databases">
        <authorList>
            <person name="Gilroy R."/>
        </authorList>
    </citation>
    <scope>NUCLEOTIDE SEQUENCE</scope>
    <source>
        <strain evidence="1">11687</strain>
    </source>
</reference>
<dbReference type="GO" id="GO:0006974">
    <property type="term" value="P:DNA damage response"/>
    <property type="evidence" value="ECO:0007669"/>
    <property type="project" value="TreeGrafter"/>
</dbReference>
<dbReference type="Gene3D" id="3.30.110.170">
    <property type="entry name" value="Protein of unknown function (DUF541), domain 1"/>
    <property type="match status" value="1"/>
</dbReference>
<protein>
    <submittedName>
        <fullName evidence="1">SIMPL domain-containing protein</fullName>
    </submittedName>
</protein>
<dbReference type="EMBL" id="DVMZ01000102">
    <property type="protein sequence ID" value="HIU59226.1"/>
    <property type="molecule type" value="Genomic_DNA"/>
</dbReference>
<dbReference type="Gene3D" id="3.30.70.2970">
    <property type="entry name" value="Protein of unknown function (DUF541), domain 2"/>
    <property type="match status" value="1"/>
</dbReference>
<dbReference type="InterPro" id="IPR052022">
    <property type="entry name" value="26kDa_periplasmic_antigen"/>
</dbReference>
<comment type="caution">
    <text evidence="1">The sequence shown here is derived from an EMBL/GenBank/DDBJ whole genome shotgun (WGS) entry which is preliminary data.</text>
</comment>
<dbReference type="Pfam" id="PF04402">
    <property type="entry name" value="SIMPL"/>
    <property type="match status" value="1"/>
</dbReference>
<sequence length="218" mass="24007">MERELKICGKGKIRLRPDTVCAEVVLQGVEKEYAGALEKSETALGKVKRALLGAGFGEETMKTSDFRVNTRYENVRDEKGDWRQQFAGYEYRHVLTVRFSAESARLGAFAGAVAGCGADPLFSFSYTVRDSSAAREWLLREAVKDCAKKALILADAACVKLGEIVRIDYSSEEGIFSSRPIQPMRLNAAADRTAPVSFDVAPEDIEVEDKVTVVWSIG</sequence>
<evidence type="ECO:0000313" key="1">
    <source>
        <dbReference type="EMBL" id="HIU59226.1"/>
    </source>
</evidence>
<reference evidence="1" key="2">
    <citation type="journal article" date="2021" name="PeerJ">
        <title>Extensive microbial diversity within the chicken gut microbiome revealed by metagenomics and culture.</title>
        <authorList>
            <person name="Gilroy R."/>
            <person name="Ravi A."/>
            <person name="Getino M."/>
            <person name="Pursley I."/>
            <person name="Horton D.L."/>
            <person name="Alikhan N.F."/>
            <person name="Baker D."/>
            <person name="Gharbi K."/>
            <person name="Hall N."/>
            <person name="Watson M."/>
            <person name="Adriaenssens E.M."/>
            <person name="Foster-Nyarko E."/>
            <person name="Jarju S."/>
            <person name="Secka A."/>
            <person name="Antonio M."/>
            <person name="Oren A."/>
            <person name="Chaudhuri R.R."/>
            <person name="La Ragione R."/>
            <person name="Hildebrand F."/>
            <person name="Pallen M.J."/>
        </authorList>
    </citation>
    <scope>NUCLEOTIDE SEQUENCE</scope>
    <source>
        <strain evidence="1">11687</strain>
    </source>
</reference>
<dbReference type="PANTHER" id="PTHR34387:SF2">
    <property type="entry name" value="SLR1258 PROTEIN"/>
    <property type="match status" value="1"/>
</dbReference>
<accession>A0A9D1SGF6</accession>
<gene>
    <name evidence="1" type="ORF">IAC57_03890</name>
</gene>